<dbReference type="Pfam" id="PF00651">
    <property type="entry name" value="BTB"/>
    <property type="match status" value="1"/>
</dbReference>
<dbReference type="CDD" id="cd18186">
    <property type="entry name" value="BTB_POZ_ZBTB_KLHL-like"/>
    <property type="match status" value="1"/>
</dbReference>
<protein>
    <recommendedName>
        <fullName evidence="1">BTB domain-containing protein</fullName>
    </recommendedName>
</protein>
<organism evidence="2 3">
    <name type="scientific">Rhizophagus irregularis</name>
    <dbReference type="NCBI Taxonomy" id="588596"/>
    <lineage>
        <taxon>Eukaryota</taxon>
        <taxon>Fungi</taxon>
        <taxon>Fungi incertae sedis</taxon>
        <taxon>Mucoromycota</taxon>
        <taxon>Glomeromycotina</taxon>
        <taxon>Glomeromycetes</taxon>
        <taxon>Glomerales</taxon>
        <taxon>Glomeraceae</taxon>
        <taxon>Rhizophagus</taxon>
    </lineage>
</organism>
<evidence type="ECO:0000259" key="1">
    <source>
        <dbReference type="Pfam" id="PF00651"/>
    </source>
</evidence>
<evidence type="ECO:0000313" key="2">
    <source>
        <dbReference type="EMBL" id="PKY46712.1"/>
    </source>
</evidence>
<dbReference type="SUPFAM" id="SSF54695">
    <property type="entry name" value="POZ domain"/>
    <property type="match status" value="1"/>
</dbReference>
<accession>A0A2I1GJA8</accession>
<dbReference type="InterPro" id="IPR011333">
    <property type="entry name" value="SKP1/BTB/POZ_sf"/>
</dbReference>
<dbReference type="InterPro" id="IPR000210">
    <property type="entry name" value="BTB/POZ_dom"/>
</dbReference>
<reference evidence="2 3" key="1">
    <citation type="submission" date="2015-10" db="EMBL/GenBank/DDBJ databases">
        <title>Genome analyses suggest a sexual origin of heterokaryosis in a supposedly ancient asexual fungus.</title>
        <authorList>
            <person name="Ropars J."/>
            <person name="Sedzielewska K."/>
            <person name="Noel J."/>
            <person name="Charron P."/>
            <person name="Farinelli L."/>
            <person name="Marton T."/>
            <person name="Kruger M."/>
            <person name="Pelin A."/>
            <person name="Brachmann A."/>
            <person name="Corradi N."/>
        </authorList>
    </citation>
    <scope>NUCLEOTIDE SEQUENCE [LARGE SCALE GENOMIC DNA]</scope>
    <source>
        <strain evidence="2 3">A4</strain>
    </source>
</reference>
<dbReference type="Proteomes" id="UP000234323">
    <property type="component" value="Unassembled WGS sequence"/>
</dbReference>
<keyword evidence="3" id="KW-1185">Reference proteome</keyword>
<name>A0A2I1GJA8_9GLOM</name>
<comment type="caution">
    <text evidence="2">The sequence shown here is derived from an EMBL/GenBank/DDBJ whole genome shotgun (WGS) entry which is preliminary data.</text>
</comment>
<dbReference type="AlphaFoldDB" id="A0A2I1GJA8"/>
<gene>
    <name evidence="2" type="ORF">RhiirA4_461652</name>
</gene>
<proteinExistence type="predicted"/>
<dbReference type="Gene3D" id="3.30.710.10">
    <property type="entry name" value="Potassium Channel Kv1.1, Chain A"/>
    <property type="match status" value="1"/>
</dbReference>
<dbReference type="EMBL" id="LLXI01000475">
    <property type="protein sequence ID" value="PKY46712.1"/>
    <property type="molecule type" value="Genomic_DNA"/>
</dbReference>
<evidence type="ECO:0000313" key="3">
    <source>
        <dbReference type="Proteomes" id="UP000234323"/>
    </source>
</evidence>
<sequence length="77" mass="8627">MIHIENGNKPPAALTEHDMDILCKDEKKLYGCRAILVARSEVLEGLLNNGMKESFEGKISFPAIDSSGMRIYLCWIT</sequence>
<feature type="domain" description="BTB" evidence="1">
    <location>
        <begin position="17"/>
        <end position="73"/>
    </location>
</feature>